<dbReference type="GO" id="GO:0004674">
    <property type="term" value="F:protein serine/threonine kinase activity"/>
    <property type="evidence" value="ECO:0007669"/>
    <property type="project" value="UniProtKB-KW"/>
</dbReference>
<dbReference type="Gene3D" id="1.10.510.10">
    <property type="entry name" value="Transferase(Phosphotransferase) domain 1"/>
    <property type="match status" value="1"/>
</dbReference>
<evidence type="ECO:0000256" key="5">
    <source>
        <dbReference type="ARBA" id="ARBA00022723"/>
    </source>
</evidence>
<evidence type="ECO:0000313" key="14">
    <source>
        <dbReference type="Proteomes" id="UP000589896"/>
    </source>
</evidence>
<dbReference type="PROSITE" id="PS00109">
    <property type="entry name" value="PROTEIN_KINASE_TYR"/>
    <property type="match status" value="1"/>
</dbReference>
<sequence length="284" mass="31624">MKTPASLLTLIDEGVIDEVMRPLKSGKEAAVYVVRAGDDVRCAKVYKDMAQRSFQKRVQYQEGRKSRGSREARAVATGSRYGRRQQEAEWKNAEVEALYQLREAGVRVPEPYGFFHGVLVMELVTDADGFSAPRLGEVELEPARARRFHQALVRDVVRMLCCGLIHGDLSAYNVLVDPEGPVLIDFPQVVSATGNNAARTMLLRDVNNLTATLGRWAPDLLDTWYGEEMWALFEAGQLAPDTPLTGHFTPDEHAVDLDGVRDAINDARELALIRQQGREAADED</sequence>
<evidence type="ECO:0000256" key="4">
    <source>
        <dbReference type="ARBA" id="ARBA00022679"/>
    </source>
</evidence>
<comment type="caution">
    <text evidence="13">The sequence shown here is derived from an EMBL/GenBank/DDBJ whole genome shotgun (WGS) entry which is preliminary data.</text>
</comment>
<dbReference type="SMART" id="SM00090">
    <property type="entry name" value="RIO"/>
    <property type="match status" value="1"/>
</dbReference>
<dbReference type="EMBL" id="JACCJZ010000017">
    <property type="protein sequence ID" value="NYZ63245.1"/>
    <property type="molecule type" value="Genomic_DNA"/>
</dbReference>
<evidence type="ECO:0000256" key="8">
    <source>
        <dbReference type="ARBA" id="ARBA00022840"/>
    </source>
</evidence>
<dbReference type="NCBIfam" id="NF041645">
    <property type="entry name" value="prot_kin_PA4780"/>
    <property type="match status" value="1"/>
</dbReference>
<keyword evidence="5" id="KW-0479">Metal-binding</keyword>
<evidence type="ECO:0000256" key="7">
    <source>
        <dbReference type="ARBA" id="ARBA00022777"/>
    </source>
</evidence>
<dbReference type="SUPFAM" id="SSF56112">
    <property type="entry name" value="Protein kinase-like (PK-like)"/>
    <property type="match status" value="1"/>
</dbReference>
<dbReference type="GO" id="GO:0046872">
    <property type="term" value="F:metal ion binding"/>
    <property type="evidence" value="ECO:0007669"/>
    <property type="project" value="UniProtKB-KW"/>
</dbReference>
<organism evidence="13 14">
    <name type="scientific">Luteimonas deserti</name>
    <dbReference type="NCBI Taxonomy" id="2752306"/>
    <lineage>
        <taxon>Bacteria</taxon>
        <taxon>Pseudomonadati</taxon>
        <taxon>Pseudomonadota</taxon>
        <taxon>Gammaproteobacteria</taxon>
        <taxon>Lysobacterales</taxon>
        <taxon>Lysobacteraceae</taxon>
        <taxon>Luteimonas</taxon>
    </lineage>
</organism>
<dbReference type="InterPro" id="IPR048148">
    <property type="entry name" value="Prot_kin_PA4780"/>
</dbReference>
<dbReference type="AlphaFoldDB" id="A0A7Z0TYT4"/>
<dbReference type="Pfam" id="PF01163">
    <property type="entry name" value="RIO1"/>
    <property type="match status" value="1"/>
</dbReference>
<evidence type="ECO:0000256" key="10">
    <source>
        <dbReference type="ARBA" id="ARBA00047899"/>
    </source>
</evidence>
<keyword evidence="8" id="KW-0067">ATP-binding</keyword>
<dbReference type="InterPro" id="IPR051272">
    <property type="entry name" value="RIO-type_Ser/Thr_kinase"/>
</dbReference>
<protein>
    <recommendedName>
        <fullName evidence="2">non-specific serine/threonine protein kinase</fullName>
        <ecNumber evidence="2">2.7.11.1</ecNumber>
    </recommendedName>
</protein>
<dbReference type="InterPro" id="IPR008266">
    <property type="entry name" value="Tyr_kinase_AS"/>
</dbReference>
<comment type="catalytic activity">
    <reaction evidence="10">
        <text>L-threonyl-[protein] + ATP = O-phospho-L-threonyl-[protein] + ADP + H(+)</text>
        <dbReference type="Rhea" id="RHEA:46608"/>
        <dbReference type="Rhea" id="RHEA-COMP:11060"/>
        <dbReference type="Rhea" id="RHEA-COMP:11605"/>
        <dbReference type="ChEBI" id="CHEBI:15378"/>
        <dbReference type="ChEBI" id="CHEBI:30013"/>
        <dbReference type="ChEBI" id="CHEBI:30616"/>
        <dbReference type="ChEBI" id="CHEBI:61977"/>
        <dbReference type="ChEBI" id="CHEBI:456216"/>
        <dbReference type="EC" id="2.7.11.1"/>
    </reaction>
</comment>
<dbReference type="GO" id="GO:0005524">
    <property type="term" value="F:ATP binding"/>
    <property type="evidence" value="ECO:0007669"/>
    <property type="project" value="UniProtKB-KW"/>
</dbReference>
<dbReference type="PANTHER" id="PTHR45723">
    <property type="entry name" value="SERINE/THREONINE-PROTEIN KINASE RIO1"/>
    <property type="match status" value="1"/>
</dbReference>
<evidence type="ECO:0000313" key="13">
    <source>
        <dbReference type="EMBL" id="NYZ63245.1"/>
    </source>
</evidence>
<keyword evidence="3" id="KW-0723">Serine/threonine-protein kinase</keyword>
<keyword evidence="7 13" id="KW-0418">Kinase</keyword>
<feature type="domain" description="RIO kinase" evidence="12">
    <location>
        <begin position="2"/>
        <end position="234"/>
    </location>
</feature>
<dbReference type="InterPro" id="IPR011009">
    <property type="entry name" value="Kinase-like_dom_sf"/>
</dbReference>
<keyword evidence="9" id="KW-0460">Magnesium</keyword>
<evidence type="ECO:0000256" key="2">
    <source>
        <dbReference type="ARBA" id="ARBA00012513"/>
    </source>
</evidence>
<keyword evidence="4" id="KW-0808">Transferase</keyword>
<evidence type="ECO:0000256" key="6">
    <source>
        <dbReference type="ARBA" id="ARBA00022741"/>
    </source>
</evidence>
<gene>
    <name evidence="13" type="ORF">H0E82_10780</name>
</gene>
<dbReference type="EC" id="2.7.11.1" evidence="2"/>
<comment type="similarity">
    <text evidence="1">Belongs to the protein kinase superfamily. RIO-type Ser/Thr kinase family.</text>
</comment>
<evidence type="ECO:0000256" key="1">
    <source>
        <dbReference type="ARBA" id="ARBA00009196"/>
    </source>
</evidence>
<accession>A0A7Z0TYT4</accession>
<name>A0A7Z0TYT4_9GAMM</name>
<proteinExistence type="inferred from homology"/>
<evidence type="ECO:0000259" key="12">
    <source>
        <dbReference type="SMART" id="SM00090"/>
    </source>
</evidence>
<dbReference type="InterPro" id="IPR018934">
    <property type="entry name" value="RIO_dom"/>
</dbReference>
<dbReference type="RefSeq" id="WP_180545449.1">
    <property type="nucleotide sequence ID" value="NZ_JACCJZ010000017.1"/>
</dbReference>
<dbReference type="CDD" id="cd05145">
    <property type="entry name" value="RIO1_like"/>
    <property type="match status" value="1"/>
</dbReference>
<dbReference type="InterPro" id="IPR000687">
    <property type="entry name" value="RIO_kinase"/>
</dbReference>
<dbReference type="Proteomes" id="UP000589896">
    <property type="component" value="Unassembled WGS sequence"/>
</dbReference>
<evidence type="ECO:0000256" key="3">
    <source>
        <dbReference type="ARBA" id="ARBA00022527"/>
    </source>
</evidence>
<reference evidence="13 14" key="1">
    <citation type="submission" date="2020-07" db="EMBL/GenBank/DDBJ databases">
        <title>isolation of Luteimonas sp. SJ-16.</title>
        <authorList>
            <person name="Huang X.-X."/>
            <person name="Xu L."/>
            <person name="Sun J.-Q."/>
        </authorList>
    </citation>
    <scope>NUCLEOTIDE SEQUENCE [LARGE SCALE GENOMIC DNA]</scope>
    <source>
        <strain evidence="13 14">SJ-16</strain>
    </source>
</reference>
<evidence type="ECO:0000256" key="11">
    <source>
        <dbReference type="ARBA" id="ARBA00048679"/>
    </source>
</evidence>
<dbReference type="Gene3D" id="3.30.200.20">
    <property type="entry name" value="Phosphorylase Kinase, domain 1"/>
    <property type="match status" value="1"/>
</dbReference>
<evidence type="ECO:0000256" key="9">
    <source>
        <dbReference type="ARBA" id="ARBA00022842"/>
    </source>
</evidence>
<keyword evidence="14" id="KW-1185">Reference proteome</keyword>
<comment type="catalytic activity">
    <reaction evidence="11">
        <text>L-seryl-[protein] + ATP = O-phospho-L-seryl-[protein] + ADP + H(+)</text>
        <dbReference type="Rhea" id="RHEA:17989"/>
        <dbReference type="Rhea" id="RHEA-COMP:9863"/>
        <dbReference type="Rhea" id="RHEA-COMP:11604"/>
        <dbReference type="ChEBI" id="CHEBI:15378"/>
        <dbReference type="ChEBI" id="CHEBI:29999"/>
        <dbReference type="ChEBI" id="CHEBI:30616"/>
        <dbReference type="ChEBI" id="CHEBI:83421"/>
        <dbReference type="ChEBI" id="CHEBI:456216"/>
        <dbReference type="EC" id="2.7.11.1"/>
    </reaction>
</comment>
<keyword evidence="6" id="KW-0547">Nucleotide-binding</keyword>